<dbReference type="GO" id="GO:0003712">
    <property type="term" value="F:transcription coregulator activity"/>
    <property type="evidence" value="ECO:0007669"/>
    <property type="project" value="InterPro"/>
</dbReference>
<organism evidence="10 11">
    <name type="scientific">Lepidopterella palustris CBS 459.81</name>
    <dbReference type="NCBI Taxonomy" id="1314670"/>
    <lineage>
        <taxon>Eukaryota</taxon>
        <taxon>Fungi</taxon>
        <taxon>Dikarya</taxon>
        <taxon>Ascomycota</taxon>
        <taxon>Pezizomycotina</taxon>
        <taxon>Dothideomycetes</taxon>
        <taxon>Pleosporomycetidae</taxon>
        <taxon>Mytilinidiales</taxon>
        <taxon>Argynnaceae</taxon>
        <taxon>Lepidopterella</taxon>
    </lineage>
</organism>
<comment type="subcellular location">
    <subcellularLocation>
        <location evidence="1 8">Nucleus</location>
    </subcellularLocation>
</comment>
<evidence type="ECO:0000256" key="3">
    <source>
        <dbReference type="ARBA" id="ARBA00020629"/>
    </source>
</evidence>
<dbReference type="GO" id="GO:0006357">
    <property type="term" value="P:regulation of transcription by RNA polymerase II"/>
    <property type="evidence" value="ECO:0007669"/>
    <property type="project" value="InterPro"/>
</dbReference>
<dbReference type="EMBL" id="KV744823">
    <property type="protein sequence ID" value="OCK85171.1"/>
    <property type="molecule type" value="Genomic_DNA"/>
</dbReference>
<evidence type="ECO:0000256" key="2">
    <source>
        <dbReference type="ARBA" id="ARBA00009626"/>
    </source>
</evidence>
<dbReference type="PANTHER" id="PTHR13208">
    <property type="entry name" value="MEDIATOR OF RNA POLYMERASE II TRANSCRIPTION SUBUNIT 4"/>
    <property type="match status" value="1"/>
</dbReference>
<evidence type="ECO:0000256" key="8">
    <source>
        <dbReference type="RuleBase" id="RU364141"/>
    </source>
</evidence>
<feature type="region of interest" description="Disordered" evidence="9">
    <location>
        <begin position="122"/>
        <end position="181"/>
    </location>
</feature>
<sequence>MDTVLQTQFQRVENALNTLIESITSYNPSPQAAVDLVAADDELSKGLGQLAAHQANYARILSLRQTAESLESQVKGSLSVLADLRRELLKTPATTFPASSRDVPFDEVLAYARHISRYTVPPTFRPPLPKEDTTPEQVETGDVKVSNGVGTPAAVPDTTEETANRKAESKGMSSLTKEQRDWLEHQDRLPFVPWPAEGAIRRGGLGQIQAMIEQGKDPSTVLGPAEQEAEEKRRAEQEQREKEEQEEREAEARSRRESIYQAGSSRQQQAPAVFSGLDMYDSDDL</sequence>
<comment type="function">
    <text evidence="8">Component of the Mediator complex, a coactivator involved in the regulated transcription of nearly all RNA polymerase II-dependent genes. Mediator functions as a bridge to convey information from gene-specific regulatory proteins to the basal RNA polymerase II transcription machinery. Mediator is recruited to promoters by direct interactions with regulatory proteins and serves as a scaffold for the assembly of a functional preinitiation complex with RNA polymerase II and the general transcription factors.</text>
</comment>
<keyword evidence="8" id="KW-0010">Activator</keyword>
<evidence type="ECO:0000313" key="10">
    <source>
        <dbReference type="EMBL" id="OCK85171.1"/>
    </source>
</evidence>
<dbReference type="InterPro" id="IPR019258">
    <property type="entry name" value="Mediator_Med4"/>
</dbReference>
<accession>A0A8E2EJH3</accession>
<feature type="region of interest" description="Disordered" evidence="9">
    <location>
        <begin position="214"/>
        <end position="285"/>
    </location>
</feature>
<evidence type="ECO:0000256" key="6">
    <source>
        <dbReference type="ARBA" id="ARBA00023242"/>
    </source>
</evidence>
<dbReference type="Pfam" id="PF10018">
    <property type="entry name" value="Med4"/>
    <property type="match status" value="1"/>
</dbReference>
<keyword evidence="5 8" id="KW-0804">Transcription</keyword>
<proteinExistence type="inferred from homology"/>
<feature type="compositionally biased region" description="Polar residues" evidence="9">
    <location>
        <begin position="261"/>
        <end position="270"/>
    </location>
</feature>
<dbReference type="OrthoDB" id="1929813at2759"/>
<evidence type="ECO:0000256" key="7">
    <source>
        <dbReference type="ARBA" id="ARBA00031257"/>
    </source>
</evidence>
<keyword evidence="6 8" id="KW-0539">Nucleus</keyword>
<evidence type="ECO:0000256" key="1">
    <source>
        <dbReference type="ARBA" id="ARBA00004123"/>
    </source>
</evidence>
<reference evidence="10 11" key="1">
    <citation type="journal article" date="2016" name="Nat. Commun.">
        <title>Ectomycorrhizal ecology is imprinted in the genome of the dominant symbiotic fungus Cenococcum geophilum.</title>
        <authorList>
            <consortium name="DOE Joint Genome Institute"/>
            <person name="Peter M."/>
            <person name="Kohler A."/>
            <person name="Ohm R.A."/>
            <person name="Kuo A."/>
            <person name="Krutzmann J."/>
            <person name="Morin E."/>
            <person name="Arend M."/>
            <person name="Barry K.W."/>
            <person name="Binder M."/>
            <person name="Choi C."/>
            <person name="Clum A."/>
            <person name="Copeland A."/>
            <person name="Grisel N."/>
            <person name="Haridas S."/>
            <person name="Kipfer T."/>
            <person name="LaButti K."/>
            <person name="Lindquist E."/>
            <person name="Lipzen A."/>
            <person name="Maire R."/>
            <person name="Meier B."/>
            <person name="Mihaltcheva S."/>
            <person name="Molinier V."/>
            <person name="Murat C."/>
            <person name="Poggeler S."/>
            <person name="Quandt C.A."/>
            <person name="Sperisen C."/>
            <person name="Tritt A."/>
            <person name="Tisserant E."/>
            <person name="Crous P.W."/>
            <person name="Henrissat B."/>
            <person name="Nehls U."/>
            <person name="Egli S."/>
            <person name="Spatafora J.W."/>
            <person name="Grigoriev I.V."/>
            <person name="Martin F.M."/>
        </authorList>
    </citation>
    <scope>NUCLEOTIDE SEQUENCE [LARGE SCALE GENOMIC DNA]</scope>
    <source>
        <strain evidence="10 11">CBS 459.81</strain>
    </source>
</reference>
<name>A0A8E2EJH3_9PEZI</name>
<protein>
    <recommendedName>
        <fullName evidence="3 8">Mediator of RNA polymerase II transcription subunit 4</fullName>
    </recommendedName>
    <alternativeName>
        <fullName evidence="7 8">Mediator complex subunit 4</fullName>
    </alternativeName>
</protein>
<dbReference type="GO" id="GO:0016592">
    <property type="term" value="C:mediator complex"/>
    <property type="evidence" value="ECO:0007669"/>
    <property type="project" value="InterPro"/>
</dbReference>
<evidence type="ECO:0000313" key="11">
    <source>
        <dbReference type="Proteomes" id="UP000250266"/>
    </source>
</evidence>
<evidence type="ECO:0000256" key="4">
    <source>
        <dbReference type="ARBA" id="ARBA00023015"/>
    </source>
</evidence>
<dbReference type="PANTHER" id="PTHR13208:SF2">
    <property type="entry name" value="MEDIATOR OF RNA POLYMERASE II TRANSCRIPTION SUBUNIT 4"/>
    <property type="match status" value="1"/>
</dbReference>
<dbReference type="AlphaFoldDB" id="A0A8E2EJH3"/>
<keyword evidence="4 8" id="KW-0805">Transcription regulation</keyword>
<comment type="similarity">
    <text evidence="2 8">Belongs to the Mediator complex subunit 4 family.</text>
</comment>
<dbReference type="GO" id="GO:0070847">
    <property type="term" value="C:core mediator complex"/>
    <property type="evidence" value="ECO:0007669"/>
    <property type="project" value="TreeGrafter"/>
</dbReference>
<evidence type="ECO:0000256" key="5">
    <source>
        <dbReference type="ARBA" id="ARBA00023163"/>
    </source>
</evidence>
<evidence type="ECO:0000256" key="9">
    <source>
        <dbReference type="SAM" id="MobiDB-lite"/>
    </source>
</evidence>
<dbReference type="Proteomes" id="UP000250266">
    <property type="component" value="Unassembled WGS sequence"/>
</dbReference>
<feature type="compositionally biased region" description="Basic and acidic residues" evidence="9">
    <location>
        <begin position="230"/>
        <end position="258"/>
    </location>
</feature>
<keyword evidence="11" id="KW-1185">Reference proteome</keyword>
<gene>
    <name evidence="8" type="primary">MED4</name>
    <name evidence="10" type="ORF">K432DRAFT_421978</name>
</gene>
<comment type="subunit">
    <text evidence="8">Component of the Mediator complex.</text>
</comment>